<evidence type="ECO:0000313" key="4">
    <source>
        <dbReference type="EMBL" id="HIR60307.1"/>
    </source>
</evidence>
<feature type="domain" description="Peptidase S9 prolyl oligopeptidase catalytic" evidence="3">
    <location>
        <begin position="472"/>
        <end position="674"/>
    </location>
</feature>
<dbReference type="Gene3D" id="3.40.50.1820">
    <property type="entry name" value="alpha/beta hydrolase"/>
    <property type="match status" value="1"/>
</dbReference>
<name>A0A9D1J464_9FIRM</name>
<evidence type="ECO:0000256" key="2">
    <source>
        <dbReference type="ARBA" id="ARBA00022825"/>
    </source>
</evidence>
<dbReference type="Pfam" id="PF07676">
    <property type="entry name" value="PD40"/>
    <property type="match status" value="3"/>
</dbReference>
<dbReference type="GO" id="GO:0004252">
    <property type="term" value="F:serine-type endopeptidase activity"/>
    <property type="evidence" value="ECO:0007669"/>
    <property type="project" value="TreeGrafter"/>
</dbReference>
<dbReference type="SUPFAM" id="SSF82171">
    <property type="entry name" value="DPP6 N-terminal domain-like"/>
    <property type="match status" value="1"/>
</dbReference>
<dbReference type="SUPFAM" id="SSF53474">
    <property type="entry name" value="alpha/beta-Hydrolases"/>
    <property type="match status" value="1"/>
</dbReference>
<accession>A0A9D1J464</accession>
<evidence type="ECO:0000256" key="1">
    <source>
        <dbReference type="ARBA" id="ARBA00022801"/>
    </source>
</evidence>
<protein>
    <submittedName>
        <fullName evidence="4">S9 family peptidase</fullName>
    </submittedName>
</protein>
<dbReference type="Pfam" id="PF00326">
    <property type="entry name" value="Peptidase_S9"/>
    <property type="match status" value="1"/>
</dbReference>
<comment type="caution">
    <text evidence="4">The sequence shown here is derived from an EMBL/GenBank/DDBJ whole genome shotgun (WGS) entry which is preliminary data.</text>
</comment>
<gene>
    <name evidence="4" type="ORF">IAB37_01855</name>
</gene>
<dbReference type="Gene3D" id="2.120.10.30">
    <property type="entry name" value="TolB, C-terminal domain"/>
    <property type="match status" value="2"/>
</dbReference>
<dbReference type="InterPro" id="IPR011042">
    <property type="entry name" value="6-blade_b-propeller_TolB-like"/>
</dbReference>
<dbReference type="EMBL" id="DVHA01000061">
    <property type="protein sequence ID" value="HIR60307.1"/>
    <property type="molecule type" value="Genomic_DNA"/>
</dbReference>
<dbReference type="GO" id="GO:0006508">
    <property type="term" value="P:proteolysis"/>
    <property type="evidence" value="ECO:0007669"/>
    <property type="project" value="InterPro"/>
</dbReference>
<dbReference type="InterPro" id="IPR001375">
    <property type="entry name" value="Peptidase_S9_cat"/>
</dbReference>
<evidence type="ECO:0000259" key="3">
    <source>
        <dbReference type="Pfam" id="PF00326"/>
    </source>
</evidence>
<keyword evidence="1" id="KW-0378">Hydrolase</keyword>
<keyword evidence="2" id="KW-0720">Serine protease</keyword>
<keyword evidence="2" id="KW-0645">Protease</keyword>
<dbReference type="Proteomes" id="UP000824241">
    <property type="component" value="Unassembled WGS sequence"/>
</dbReference>
<sequence>MAYSVTEDYYRIRWAGSAALHGDSCLYTRARFEKTAEEVEELVLLSLGDGSETVLGEGFSPIFSPDGGKVLFSRKADGFPQLFLLDMETRQARQLTHMRFGAESARFSPDGGRICFTSRVELDSDPALWSKTPTAEEKQAEALRKIRHPYVTFSDYGYKSDEDGGFSVGRAWTLWSMALADGTPVLLSDGDRDHVMPAFTPDGKNILFVSNRNRPREESIGMDLFSVPAAGGEIKQLTNDCWIAYYPAPFQPVCTPDGEWAVFGALEPSLSGGMPLTRLYKLSLTSPDAKPVPLWPADAPCHEATCFLYNCENPAAGERPTAAVSADGNYLYFISGWHGAANLYRASLDHPEIRPVSAEMAAYRAVVRDGDRYLLSKGDFTHTPELYLADEAMMRGETAFAPRRLTNSNPWFARMLSEPRELWMDTLDGESRVQGFVFPPQGMEEGKKYPAVVYIHGGPTPFIGAALTYEHQCILGAGMGLIVMNFRGSSGYGEAHQSMTRAYDGGAMTDILQFTDLVVRECPWIDRERLGVTGGSFGGYMVNWICGHTKRFKAAVTQRSIANELIQYASSDMAGNSKDYADFSDFMMEQLKKSPVSYAEKIDIPFLILHGMNDMRCPVEHAHQLFSAVRETHPDLPVKMILFPGMTHSFPMGGPIDLRIAHYDAMIGWFKKYL</sequence>
<dbReference type="PANTHER" id="PTHR42776:SF27">
    <property type="entry name" value="DIPEPTIDYL PEPTIDASE FAMILY MEMBER 6"/>
    <property type="match status" value="1"/>
</dbReference>
<dbReference type="AlphaFoldDB" id="A0A9D1J464"/>
<evidence type="ECO:0000313" key="5">
    <source>
        <dbReference type="Proteomes" id="UP000824241"/>
    </source>
</evidence>
<dbReference type="PANTHER" id="PTHR42776">
    <property type="entry name" value="SERINE PEPTIDASE S9 FAMILY MEMBER"/>
    <property type="match status" value="1"/>
</dbReference>
<dbReference type="InterPro" id="IPR029058">
    <property type="entry name" value="AB_hydrolase_fold"/>
</dbReference>
<proteinExistence type="predicted"/>
<reference evidence="4" key="2">
    <citation type="journal article" date="2021" name="PeerJ">
        <title>Extensive microbial diversity within the chicken gut microbiome revealed by metagenomics and culture.</title>
        <authorList>
            <person name="Gilroy R."/>
            <person name="Ravi A."/>
            <person name="Getino M."/>
            <person name="Pursley I."/>
            <person name="Horton D.L."/>
            <person name="Alikhan N.F."/>
            <person name="Baker D."/>
            <person name="Gharbi K."/>
            <person name="Hall N."/>
            <person name="Watson M."/>
            <person name="Adriaenssens E.M."/>
            <person name="Foster-Nyarko E."/>
            <person name="Jarju S."/>
            <person name="Secka A."/>
            <person name="Antonio M."/>
            <person name="Oren A."/>
            <person name="Chaudhuri R.R."/>
            <person name="La Ragione R."/>
            <person name="Hildebrand F."/>
            <person name="Pallen M.J."/>
        </authorList>
    </citation>
    <scope>NUCLEOTIDE SEQUENCE</scope>
    <source>
        <strain evidence="4">CHK189-12415</strain>
    </source>
</reference>
<dbReference type="InterPro" id="IPR011659">
    <property type="entry name" value="WD40"/>
</dbReference>
<organism evidence="4 5">
    <name type="scientific">Candidatus Faecivivens stercoravium</name>
    <dbReference type="NCBI Taxonomy" id="2840803"/>
    <lineage>
        <taxon>Bacteria</taxon>
        <taxon>Bacillati</taxon>
        <taxon>Bacillota</taxon>
        <taxon>Clostridia</taxon>
        <taxon>Eubacteriales</taxon>
        <taxon>Oscillospiraceae</taxon>
        <taxon>Oscillospiraceae incertae sedis</taxon>
        <taxon>Candidatus Faecivivens</taxon>
    </lineage>
</organism>
<reference evidence="4" key="1">
    <citation type="submission" date="2020-10" db="EMBL/GenBank/DDBJ databases">
        <authorList>
            <person name="Gilroy R."/>
        </authorList>
    </citation>
    <scope>NUCLEOTIDE SEQUENCE</scope>
    <source>
        <strain evidence="4">CHK189-12415</strain>
    </source>
</reference>